<organism evidence="2 3">
    <name type="scientific">Stephania cephalantha</name>
    <dbReference type="NCBI Taxonomy" id="152367"/>
    <lineage>
        <taxon>Eukaryota</taxon>
        <taxon>Viridiplantae</taxon>
        <taxon>Streptophyta</taxon>
        <taxon>Embryophyta</taxon>
        <taxon>Tracheophyta</taxon>
        <taxon>Spermatophyta</taxon>
        <taxon>Magnoliopsida</taxon>
        <taxon>Ranunculales</taxon>
        <taxon>Menispermaceae</taxon>
        <taxon>Menispermoideae</taxon>
        <taxon>Cissampelideae</taxon>
        <taxon>Stephania</taxon>
    </lineage>
</organism>
<proteinExistence type="predicted"/>
<sequence>MKVPKLTCAFQSIAPLKCLSSRSKIKMGREQMTEASRPPPSFTSSNCWSY</sequence>
<protein>
    <submittedName>
        <fullName evidence="2">Uncharacterized protein</fullName>
    </submittedName>
</protein>
<gene>
    <name evidence="2" type="ORF">Scep_021433</name>
</gene>
<feature type="region of interest" description="Disordered" evidence="1">
    <location>
        <begin position="27"/>
        <end position="50"/>
    </location>
</feature>
<dbReference type="AlphaFoldDB" id="A0AAP0FDN8"/>
<comment type="caution">
    <text evidence="2">The sequence shown here is derived from an EMBL/GenBank/DDBJ whole genome shotgun (WGS) entry which is preliminary data.</text>
</comment>
<dbReference type="Proteomes" id="UP001419268">
    <property type="component" value="Unassembled WGS sequence"/>
</dbReference>
<evidence type="ECO:0000313" key="3">
    <source>
        <dbReference type="Proteomes" id="UP001419268"/>
    </source>
</evidence>
<evidence type="ECO:0000313" key="2">
    <source>
        <dbReference type="EMBL" id="KAK9104589.1"/>
    </source>
</evidence>
<accession>A0AAP0FDN8</accession>
<name>A0AAP0FDN8_9MAGN</name>
<reference evidence="2 3" key="1">
    <citation type="submission" date="2024-01" db="EMBL/GenBank/DDBJ databases">
        <title>Genome assemblies of Stephania.</title>
        <authorList>
            <person name="Yang L."/>
        </authorList>
    </citation>
    <scope>NUCLEOTIDE SEQUENCE [LARGE SCALE GENOMIC DNA]</scope>
    <source>
        <strain evidence="2">JXDWG</strain>
        <tissue evidence="2">Leaf</tissue>
    </source>
</reference>
<keyword evidence="3" id="KW-1185">Reference proteome</keyword>
<evidence type="ECO:0000256" key="1">
    <source>
        <dbReference type="SAM" id="MobiDB-lite"/>
    </source>
</evidence>
<dbReference type="EMBL" id="JBBNAG010000009">
    <property type="protein sequence ID" value="KAK9104589.1"/>
    <property type="molecule type" value="Genomic_DNA"/>
</dbReference>